<dbReference type="GO" id="GO:0015074">
    <property type="term" value="P:DNA integration"/>
    <property type="evidence" value="ECO:0007669"/>
    <property type="project" value="InterPro"/>
</dbReference>
<feature type="compositionally biased region" description="Low complexity" evidence="1">
    <location>
        <begin position="582"/>
        <end position="596"/>
    </location>
</feature>
<proteinExistence type="predicted"/>
<comment type="caution">
    <text evidence="3">The sequence shown here is derived from an EMBL/GenBank/DDBJ whole genome shotgun (WGS) entry which is preliminary data.</text>
</comment>
<dbReference type="GO" id="GO:0003676">
    <property type="term" value="F:nucleic acid binding"/>
    <property type="evidence" value="ECO:0007669"/>
    <property type="project" value="InterPro"/>
</dbReference>
<keyword evidence="4" id="KW-1185">Reference proteome</keyword>
<dbReference type="PROSITE" id="PS50994">
    <property type="entry name" value="INTEGRASE"/>
    <property type="match status" value="1"/>
</dbReference>
<organism evidence="3 4">
    <name type="scientific">Trebonia kvetii</name>
    <dbReference type="NCBI Taxonomy" id="2480626"/>
    <lineage>
        <taxon>Bacteria</taxon>
        <taxon>Bacillati</taxon>
        <taxon>Actinomycetota</taxon>
        <taxon>Actinomycetes</taxon>
        <taxon>Streptosporangiales</taxon>
        <taxon>Treboniaceae</taxon>
        <taxon>Trebonia</taxon>
    </lineage>
</organism>
<dbReference type="AlphaFoldDB" id="A0A6P2C8D2"/>
<reference evidence="3 4" key="1">
    <citation type="submission" date="2018-11" db="EMBL/GenBank/DDBJ databases">
        <title>Trebonia kvetii gen.nov., sp.nov., a novel acidophilic actinobacterium, and proposal of the new actinobacterial family Treboniaceae fam. nov.</title>
        <authorList>
            <person name="Rapoport D."/>
            <person name="Sagova-Mareckova M."/>
            <person name="Sedlacek I."/>
            <person name="Provaznik J."/>
            <person name="Kralova S."/>
            <person name="Pavlinic D."/>
            <person name="Benes V."/>
            <person name="Kopecky J."/>
        </authorList>
    </citation>
    <scope>NUCLEOTIDE SEQUENCE [LARGE SCALE GENOMIC DNA]</scope>
    <source>
        <strain evidence="3 4">15Tr583</strain>
    </source>
</reference>
<dbReference type="Pfam" id="PF09299">
    <property type="entry name" value="Mu-transpos_C"/>
    <property type="match status" value="1"/>
</dbReference>
<evidence type="ECO:0000313" key="4">
    <source>
        <dbReference type="Proteomes" id="UP000460272"/>
    </source>
</evidence>
<dbReference type="Proteomes" id="UP000460272">
    <property type="component" value="Unassembled WGS sequence"/>
</dbReference>
<evidence type="ECO:0000259" key="2">
    <source>
        <dbReference type="PROSITE" id="PS50994"/>
    </source>
</evidence>
<dbReference type="InterPro" id="IPR015378">
    <property type="entry name" value="Transposase-like_Mu_C"/>
</dbReference>
<dbReference type="InterPro" id="IPR012337">
    <property type="entry name" value="RNaseH-like_sf"/>
</dbReference>
<name>A0A6P2C8D2_9ACTN</name>
<protein>
    <submittedName>
        <fullName evidence="3">Integrase</fullName>
    </submittedName>
</protein>
<dbReference type="SUPFAM" id="SSF53098">
    <property type="entry name" value="Ribonuclease H-like"/>
    <property type="match status" value="1"/>
</dbReference>
<gene>
    <name evidence="3" type="ORF">EAS64_10630</name>
</gene>
<evidence type="ECO:0000256" key="1">
    <source>
        <dbReference type="SAM" id="MobiDB-lite"/>
    </source>
</evidence>
<dbReference type="EMBL" id="RPFW01000002">
    <property type="protein sequence ID" value="TVZ05793.1"/>
    <property type="molecule type" value="Genomic_DNA"/>
</dbReference>
<dbReference type="InterPro" id="IPR001584">
    <property type="entry name" value="Integrase_cat-core"/>
</dbReference>
<dbReference type="OrthoDB" id="52928at2"/>
<feature type="domain" description="Integrase catalytic" evidence="2">
    <location>
        <begin position="182"/>
        <end position="411"/>
    </location>
</feature>
<sequence>MLDGLPDHAVQKAQWWEQHIVEVLAGAARGEPAGTEQDQRATLRQRELAKVADLCSAGHQIEVRTFQRMRFRYEKKGLWGLVDARLTRLSLPTGRADARLVEAVSQAVKAETDASTGDVDRLRRRTEEILAAAGVDPRQVMPRRTAFYQLVSVVSAGKHTFGSARSRRSAAKPPYRPFGTVTGFRPGQWMQVDSSPLNIQMRLDNGLTDRAELTWIIDLATKTIPAAVLRPSTKAVDAALLLARCLTPEPMRPGWADALRMSRSVLPHQRLTDIDQRLADAAARPVIVPGTIVCDHGNVFISQTFRNACRAMGINFQPTHKGSPWEKGTVETSFNAVDTLFAQHVAGYVGNSVENRGKDAGQAAVWSMAELQDLLDEWIVTRWQNRPHDGLRDPFCTSTVLTPNEKYAALVEAAGYVPVALSHDDYIELLPVTWRRINAYGVKIRHRKYNSKAVRRYAREHSGVTGMDGRWEVHYDPYDVSRIWVRNHRESGWMEATWTYLQTGPVPFGDLAWDQAQRILARRGVSKPTEEQLAQAADSLLDRAGKGPGRPPSKARPAAGEVRQDLRAAARTRATTSKDTKAAWPGRAAQAPAATPEINPGDETGNEGQQEGAVTKMTPLGMFDAAEEARRRW</sequence>
<dbReference type="InterPro" id="IPR036397">
    <property type="entry name" value="RNaseH_sf"/>
</dbReference>
<dbReference type="Gene3D" id="3.30.420.10">
    <property type="entry name" value="Ribonuclease H-like superfamily/Ribonuclease H"/>
    <property type="match status" value="1"/>
</dbReference>
<accession>A0A6P2C8D2</accession>
<evidence type="ECO:0000313" key="3">
    <source>
        <dbReference type="EMBL" id="TVZ05793.1"/>
    </source>
</evidence>
<feature type="region of interest" description="Disordered" evidence="1">
    <location>
        <begin position="541"/>
        <end position="633"/>
    </location>
</feature>